<evidence type="ECO:0000256" key="13">
    <source>
        <dbReference type="ARBA" id="ARBA00022840"/>
    </source>
</evidence>
<keyword evidence="8" id="KW-0808">Transferase</keyword>
<dbReference type="RefSeq" id="WP_207860941.1">
    <property type="nucleotide sequence ID" value="NZ_JAFREP010000020.1"/>
</dbReference>
<dbReference type="InterPro" id="IPR003594">
    <property type="entry name" value="HATPase_dom"/>
</dbReference>
<dbReference type="Pfam" id="PF02743">
    <property type="entry name" value="dCache_1"/>
    <property type="match status" value="1"/>
</dbReference>
<dbReference type="Gene3D" id="3.30.565.10">
    <property type="entry name" value="Histidine kinase-like ATPase, C-terminal domain"/>
    <property type="match status" value="1"/>
</dbReference>
<keyword evidence="19 24" id="KW-0472">Membrane</keyword>
<dbReference type="InterPro" id="IPR036890">
    <property type="entry name" value="HATPase_C_sf"/>
</dbReference>
<evidence type="ECO:0000256" key="16">
    <source>
        <dbReference type="ARBA" id="ARBA00022989"/>
    </source>
</evidence>
<evidence type="ECO:0000256" key="9">
    <source>
        <dbReference type="ARBA" id="ARBA00022692"/>
    </source>
</evidence>
<feature type="domain" description="Histidine kinase" evidence="25">
    <location>
        <begin position="542"/>
        <end position="801"/>
    </location>
</feature>
<evidence type="ECO:0000256" key="15">
    <source>
        <dbReference type="ARBA" id="ARBA00022912"/>
    </source>
</evidence>
<evidence type="ECO:0000313" key="28">
    <source>
        <dbReference type="Proteomes" id="UP000664417"/>
    </source>
</evidence>
<evidence type="ECO:0000256" key="2">
    <source>
        <dbReference type="ARBA" id="ARBA00001936"/>
    </source>
</evidence>
<keyword evidence="28" id="KW-1185">Reference proteome</keyword>
<name>A0A8J7QHZ6_9BACT</name>
<comment type="cofactor">
    <cofactor evidence="3">
        <name>Mg(2+)</name>
        <dbReference type="ChEBI" id="CHEBI:18420"/>
    </cofactor>
</comment>
<evidence type="ECO:0000256" key="4">
    <source>
        <dbReference type="ARBA" id="ARBA00004651"/>
    </source>
</evidence>
<evidence type="ECO:0000256" key="19">
    <source>
        <dbReference type="ARBA" id="ARBA00023136"/>
    </source>
</evidence>
<dbReference type="InterPro" id="IPR033479">
    <property type="entry name" value="dCache_1"/>
</dbReference>
<feature type="coiled-coil region" evidence="23">
    <location>
        <begin position="488"/>
        <end position="515"/>
    </location>
</feature>
<evidence type="ECO:0000256" key="23">
    <source>
        <dbReference type="SAM" id="Coils"/>
    </source>
</evidence>
<dbReference type="InterPro" id="IPR050980">
    <property type="entry name" value="2C_sensor_his_kinase"/>
</dbReference>
<evidence type="ECO:0000256" key="18">
    <source>
        <dbReference type="ARBA" id="ARBA00023016"/>
    </source>
</evidence>
<evidence type="ECO:0000256" key="14">
    <source>
        <dbReference type="ARBA" id="ARBA00022842"/>
    </source>
</evidence>
<dbReference type="CDD" id="cd06225">
    <property type="entry name" value="HAMP"/>
    <property type="match status" value="1"/>
</dbReference>
<keyword evidence="20" id="KW-0464">Manganese</keyword>
<evidence type="ECO:0000256" key="3">
    <source>
        <dbReference type="ARBA" id="ARBA00001946"/>
    </source>
</evidence>
<keyword evidence="10" id="KW-0547">Nucleotide-binding</keyword>
<reference evidence="27" key="1">
    <citation type="submission" date="2021-03" db="EMBL/GenBank/DDBJ databases">
        <authorList>
            <person name="Wang G."/>
        </authorList>
    </citation>
    <scope>NUCLEOTIDE SEQUENCE</scope>
    <source>
        <strain evidence="27">KCTC 12899</strain>
    </source>
</reference>
<dbReference type="Proteomes" id="UP000664417">
    <property type="component" value="Unassembled WGS sequence"/>
</dbReference>
<proteinExistence type="predicted"/>
<keyword evidence="23" id="KW-0175">Coiled coil</keyword>
<keyword evidence="18" id="KW-0346">Stress response</keyword>
<comment type="caution">
    <text evidence="27">The sequence shown here is derived from an EMBL/GenBank/DDBJ whole genome shotgun (WGS) entry which is preliminary data.</text>
</comment>
<dbReference type="GO" id="GO:0005524">
    <property type="term" value="F:ATP binding"/>
    <property type="evidence" value="ECO:0007669"/>
    <property type="project" value="UniProtKB-KW"/>
</dbReference>
<evidence type="ECO:0000256" key="7">
    <source>
        <dbReference type="ARBA" id="ARBA00022553"/>
    </source>
</evidence>
<evidence type="ECO:0000256" key="21">
    <source>
        <dbReference type="ARBA" id="ARBA00040454"/>
    </source>
</evidence>
<evidence type="ECO:0000256" key="6">
    <source>
        <dbReference type="ARBA" id="ARBA00022475"/>
    </source>
</evidence>
<dbReference type="InterPro" id="IPR003660">
    <property type="entry name" value="HAMP_dom"/>
</dbReference>
<keyword evidence="13" id="KW-0067">ATP-binding</keyword>
<keyword evidence="15" id="KW-0904">Protein phosphatase</keyword>
<evidence type="ECO:0000259" key="26">
    <source>
        <dbReference type="PROSITE" id="PS50885"/>
    </source>
</evidence>
<dbReference type="SUPFAM" id="SSF55874">
    <property type="entry name" value="ATPase domain of HSP90 chaperone/DNA topoisomerase II/histidine kinase"/>
    <property type="match status" value="1"/>
</dbReference>
<sequence length="827" mass="92358">MTPDTSPHKTQTKINTKVPFRQSIALRVLLGLLLFDTVLILGIVSVMDTVGTQLVVDESTKLIEENGNYVVSRMAARLGKIEALTSAMANAGENLPRDPMMFRQTIRAMLDADGDYDVAGGGIWFEPGVFEADTDRYSFFWGRDTRNELVFYEGYNAPGPTFDPDRFENDPGFRRAFLDSPGYHNEEWYVVVRHLSESGRGMWSGSYMDPYSYQPMVTVTVALHDADQQFIGVATVDLKLEGLQAMAHTWAEKTGGYLFLLDRNNRFITFPRPELAKVYAQDSRGKRTEEFHTVAGFAAQHPEFQPIAAELESLNQQLIQTSHGRPYYSRALVEHIHRGSYQIDPDSAELITAVLLDPYRESLVRSNLLHSVHLDNDMLLSEPVTVSVFHVPGAYWKAVIVKPRSEYSMVANQIQTTILRYILVIGLIIFVLGFSYQYSTVVRPIQGITDKAAAIGSELQQGRMITDMAEPLVEVRAQGEIRRLSKVFNQMTLELIAAQRNLQEINRDLEAKVMERTRELEASQAIALQNAHAAGMAEIATGVLHNIGNVLNSLNVSVEELHGELSSNHLNGYLQACEMLEKEQHQIGRFLEESERGRMLLKYLMRFGVVYEKEVNRFGGVLAELREKVEAIKQIISTQHIYAKGVDLYEDVNLEVVIEDALNLEAPSLKAKHIRVVRDFQAVPDLRTSKVKLMHIFINLIKNGREALMADDLNEDKTLTMTLGFTDAGLIEATVVDNGVGIRRENLNKIFCHGFTTKNTGNGFGLHFCANAARELGGELTVLSSGPGGGAVFRLVFGLHKPFVDQLQEEIKQAQGHSAPGSGGLLL</sequence>
<evidence type="ECO:0000259" key="25">
    <source>
        <dbReference type="PROSITE" id="PS50109"/>
    </source>
</evidence>
<evidence type="ECO:0000256" key="10">
    <source>
        <dbReference type="ARBA" id="ARBA00022741"/>
    </source>
</evidence>
<dbReference type="PROSITE" id="PS50885">
    <property type="entry name" value="HAMP"/>
    <property type="match status" value="1"/>
</dbReference>
<protein>
    <recommendedName>
        <fullName evidence="21">Signal transduction histidine-protein kinase/phosphatase MprB</fullName>
        <ecNumber evidence="5">2.7.13.3</ecNumber>
    </recommendedName>
    <alternativeName>
        <fullName evidence="22">Mycobacterial persistence regulator B</fullName>
    </alternativeName>
</protein>
<dbReference type="EMBL" id="JAFREP010000020">
    <property type="protein sequence ID" value="MBO1320966.1"/>
    <property type="molecule type" value="Genomic_DNA"/>
</dbReference>
<dbReference type="Pfam" id="PF02518">
    <property type="entry name" value="HATPase_c"/>
    <property type="match status" value="1"/>
</dbReference>
<dbReference type="InterPro" id="IPR005467">
    <property type="entry name" value="His_kinase_dom"/>
</dbReference>
<dbReference type="AlphaFoldDB" id="A0A8J7QHZ6"/>
<dbReference type="PROSITE" id="PS50109">
    <property type="entry name" value="HIS_KIN"/>
    <property type="match status" value="1"/>
</dbReference>
<gene>
    <name evidence="27" type="ORF">J3U88_20985</name>
</gene>
<dbReference type="Gene3D" id="3.30.450.20">
    <property type="entry name" value="PAS domain"/>
    <property type="match status" value="1"/>
</dbReference>
<keyword evidence="16 24" id="KW-1133">Transmembrane helix</keyword>
<evidence type="ECO:0000256" key="22">
    <source>
        <dbReference type="ARBA" id="ARBA00041776"/>
    </source>
</evidence>
<dbReference type="Gene3D" id="6.10.340.10">
    <property type="match status" value="1"/>
</dbReference>
<dbReference type="SMART" id="SM00387">
    <property type="entry name" value="HATPase_c"/>
    <property type="match status" value="1"/>
</dbReference>
<feature type="domain" description="HAMP" evidence="26">
    <location>
        <begin position="439"/>
        <end position="500"/>
    </location>
</feature>
<evidence type="ECO:0000256" key="12">
    <source>
        <dbReference type="ARBA" id="ARBA00022801"/>
    </source>
</evidence>
<dbReference type="PRINTS" id="PR00344">
    <property type="entry name" value="BCTRLSENSOR"/>
</dbReference>
<evidence type="ECO:0000256" key="8">
    <source>
        <dbReference type="ARBA" id="ARBA00022679"/>
    </source>
</evidence>
<dbReference type="PANTHER" id="PTHR44936:SF9">
    <property type="entry name" value="SENSOR PROTEIN CREC"/>
    <property type="match status" value="1"/>
</dbReference>
<evidence type="ECO:0000256" key="20">
    <source>
        <dbReference type="ARBA" id="ARBA00023211"/>
    </source>
</evidence>
<dbReference type="GO" id="GO:0005886">
    <property type="term" value="C:plasma membrane"/>
    <property type="evidence" value="ECO:0007669"/>
    <property type="project" value="UniProtKB-SubCell"/>
</dbReference>
<dbReference type="EC" id="2.7.13.3" evidence="5"/>
<evidence type="ECO:0000256" key="11">
    <source>
        <dbReference type="ARBA" id="ARBA00022777"/>
    </source>
</evidence>
<dbReference type="GO" id="GO:0000160">
    <property type="term" value="P:phosphorelay signal transduction system"/>
    <property type="evidence" value="ECO:0007669"/>
    <property type="project" value="UniProtKB-KW"/>
</dbReference>
<accession>A0A8J7QHZ6</accession>
<evidence type="ECO:0000256" key="24">
    <source>
        <dbReference type="SAM" id="Phobius"/>
    </source>
</evidence>
<organism evidence="27 28">
    <name type="scientific">Acanthopleuribacter pedis</name>
    <dbReference type="NCBI Taxonomy" id="442870"/>
    <lineage>
        <taxon>Bacteria</taxon>
        <taxon>Pseudomonadati</taxon>
        <taxon>Acidobacteriota</taxon>
        <taxon>Holophagae</taxon>
        <taxon>Acanthopleuribacterales</taxon>
        <taxon>Acanthopleuribacteraceae</taxon>
        <taxon>Acanthopleuribacter</taxon>
    </lineage>
</organism>
<keyword evidence="7" id="KW-0597">Phosphoprotein</keyword>
<keyword evidence="11" id="KW-0418">Kinase</keyword>
<comment type="subcellular location">
    <subcellularLocation>
        <location evidence="4">Cell membrane</location>
        <topology evidence="4">Multi-pass membrane protein</topology>
    </subcellularLocation>
</comment>
<evidence type="ECO:0000313" key="27">
    <source>
        <dbReference type="EMBL" id="MBO1320966.1"/>
    </source>
</evidence>
<keyword evidence="9 24" id="KW-0812">Transmembrane</keyword>
<feature type="transmembrane region" description="Helical" evidence="24">
    <location>
        <begin position="418"/>
        <end position="438"/>
    </location>
</feature>
<dbReference type="GO" id="GO:0004673">
    <property type="term" value="F:protein histidine kinase activity"/>
    <property type="evidence" value="ECO:0007669"/>
    <property type="project" value="UniProtKB-EC"/>
</dbReference>
<keyword evidence="12" id="KW-0378">Hydrolase</keyword>
<keyword evidence="17" id="KW-0902">Two-component regulatory system</keyword>
<dbReference type="GO" id="GO:0004721">
    <property type="term" value="F:phosphoprotein phosphatase activity"/>
    <property type="evidence" value="ECO:0007669"/>
    <property type="project" value="UniProtKB-KW"/>
</dbReference>
<keyword evidence="6" id="KW-1003">Cell membrane</keyword>
<comment type="catalytic activity">
    <reaction evidence="1">
        <text>ATP + protein L-histidine = ADP + protein N-phospho-L-histidine.</text>
        <dbReference type="EC" id="2.7.13.3"/>
    </reaction>
</comment>
<dbReference type="CDD" id="cd12913">
    <property type="entry name" value="PDC1_MCP_like"/>
    <property type="match status" value="1"/>
</dbReference>
<evidence type="ECO:0000256" key="17">
    <source>
        <dbReference type="ARBA" id="ARBA00023012"/>
    </source>
</evidence>
<dbReference type="InterPro" id="IPR004358">
    <property type="entry name" value="Sig_transdc_His_kin-like_C"/>
</dbReference>
<comment type="cofactor">
    <cofactor evidence="2">
        <name>Mn(2+)</name>
        <dbReference type="ChEBI" id="CHEBI:29035"/>
    </cofactor>
</comment>
<dbReference type="PANTHER" id="PTHR44936">
    <property type="entry name" value="SENSOR PROTEIN CREC"/>
    <property type="match status" value="1"/>
</dbReference>
<evidence type="ECO:0000256" key="1">
    <source>
        <dbReference type="ARBA" id="ARBA00000085"/>
    </source>
</evidence>
<keyword evidence="14" id="KW-0460">Magnesium</keyword>
<evidence type="ECO:0000256" key="5">
    <source>
        <dbReference type="ARBA" id="ARBA00012438"/>
    </source>
</evidence>
<feature type="transmembrane region" description="Helical" evidence="24">
    <location>
        <begin position="24"/>
        <end position="44"/>
    </location>
</feature>